<dbReference type="SUPFAM" id="SSF52540">
    <property type="entry name" value="P-loop containing nucleoside triphosphate hydrolases"/>
    <property type="match status" value="1"/>
</dbReference>
<keyword evidence="2" id="KW-0547">Nucleotide-binding</keyword>
<dbReference type="InterPro" id="IPR003439">
    <property type="entry name" value="ABC_transporter-like_ATP-bd"/>
</dbReference>
<dbReference type="InterPro" id="IPR050093">
    <property type="entry name" value="ABC_SmlMolc_Importer"/>
</dbReference>
<name>A0A0A0I004_CLONO</name>
<dbReference type="InterPro" id="IPR017911">
    <property type="entry name" value="MacB-like_ATP-bd"/>
</dbReference>
<dbReference type="Pfam" id="PF00005">
    <property type="entry name" value="ABC_tran"/>
    <property type="match status" value="1"/>
</dbReference>
<dbReference type="OrthoDB" id="9802264at2"/>
<dbReference type="NCBIfam" id="TIGR03608">
    <property type="entry name" value="L_ocin_972_ABC"/>
    <property type="match status" value="1"/>
</dbReference>
<dbReference type="AlphaFoldDB" id="A0A0A0I004"/>
<evidence type="ECO:0000256" key="2">
    <source>
        <dbReference type="ARBA" id="ARBA00022741"/>
    </source>
</evidence>
<dbReference type="Gene3D" id="3.40.50.300">
    <property type="entry name" value="P-loop containing nucleotide triphosphate hydrolases"/>
    <property type="match status" value="1"/>
</dbReference>
<dbReference type="InterPro" id="IPR017871">
    <property type="entry name" value="ABC_transporter-like_CS"/>
</dbReference>
<dbReference type="InterPro" id="IPR019895">
    <property type="entry name" value="L_ocin_972_ABC"/>
</dbReference>
<dbReference type="InterPro" id="IPR027417">
    <property type="entry name" value="P-loop_NTPase"/>
</dbReference>
<keyword evidence="3 5" id="KW-0067">ATP-binding</keyword>
<proteinExistence type="predicted"/>
<dbReference type="PANTHER" id="PTHR42781:SF9">
    <property type="entry name" value="AMINO ACID ABC TRANSPORTER, ATP-BINDING PROTEIN-RELATED"/>
    <property type="match status" value="1"/>
</dbReference>
<organism evidence="5 6">
    <name type="scientific">Clostridium novyi A str. 4552</name>
    <dbReference type="NCBI Taxonomy" id="1444289"/>
    <lineage>
        <taxon>Bacteria</taxon>
        <taxon>Bacillati</taxon>
        <taxon>Bacillota</taxon>
        <taxon>Clostridia</taxon>
        <taxon>Eubacteriales</taxon>
        <taxon>Clostridiaceae</taxon>
        <taxon>Clostridium</taxon>
    </lineage>
</organism>
<evidence type="ECO:0000313" key="5">
    <source>
        <dbReference type="EMBL" id="KGM94719.1"/>
    </source>
</evidence>
<evidence type="ECO:0000256" key="1">
    <source>
        <dbReference type="ARBA" id="ARBA00022448"/>
    </source>
</evidence>
<dbReference type="InterPro" id="IPR003593">
    <property type="entry name" value="AAA+_ATPase"/>
</dbReference>
<evidence type="ECO:0000259" key="4">
    <source>
        <dbReference type="PROSITE" id="PS50893"/>
    </source>
</evidence>
<feature type="domain" description="ABC transporter" evidence="4">
    <location>
        <begin position="5"/>
        <end position="210"/>
    </location>
</feature>
<dbReference type="GO" id="GO:0016887">
    <property type="term" value="F:ATP hydrolysis activity"/>
    <property type="evidence" value="ECO:0007669"/>
    <property type="project" value="InterPro"/>
</dbReference>
<evidence type="ECO:0000313" key="6">
    <source>
        <dbReference type="Proteomes" id="UP000030012"/>
    </source>
</evidence>
<dbReference type="PROSITE" id="PS50893">
    <property type="entry name" value="ABC_TRANSPORTER_2"/>
    <property type="match status" value="1"/>
</dbReference>
<dbReference type="SMART" id="SM00382">
    <property type="entry name" value="AAA"/>
    <property type="match status" value="1"/>
</dbReference>
<dbReference type="Proteomes" id="UP000030012">
    <property type="component" value="Unassembled WGS sequence"/>
</dbReference>
<keyword evidence="1" id="KW-0813">Transport</keyword>
<protein>
    <submittedName>
        <fullName evidence="5">Bacteriocin ABC transporter ATP-binding protein</fullName>
    </submittedName>
</protein>
<sequence>MNEIIKLVNVTKQFGSHTIFQNLNLSIAENDFVAILGKSGKGKTTLLNMIGCIEPITSGEINICGIKNPSVNKKSGSELLRNKISFLFQNYALVDDENVNFNLDIALRFTKGTKSEKDKLKKDALNMVGLSDYELRKVYELSGGEQQRVAIARAILKPSNIVLADEPTGSLDPENRDIVLKLLTQMNNMGKTIIVVTHDNTVANYCKRKIVI</sequence>
<accession>A0A0A0I004</accession>
<dbReference type="PROSITE" id="PS00211">
    <property type="entry name" value="ABC_TRANSPORTER_1"/>
    <property type="match status" value="1"/>
</dbReference>
<comment type="caution">
    <text evidence="5">The sequence shown here is derived from an EMBL/GenBank/DDBJ whole genome shotgun (WGS) entry which is preliminary data.</text>
</comment>
<dbReference type="RefSeq" id="WP_039256079.1">
    <property type="nucleotide sequence ID" value="NZ_JENJ01000062.1"/>
</dbReference>
<evidence type="ECO:0000256" key="3">
    <source>
        <dbReference type="ARBA" id="ARBA00022840"/>
    </source>
</evidence>
<dbReference type="CDD" id="cd03255">
    <property type="entry name" value="ABC_MJ0796_LolCDE_FtsE"/>
    <property type="match status" value="1"/>
</dbReference>
<dbReference type="GO" id="GO:0005524">
    <property type="term" value="F:ATP binding"/>
    <property type="evidence" value="ECO:0007669"/>
    <property type="project" value="UniProtKB-KW"/>
</dbReference>
<dbReference type="PANTHER" id="PTHR42781">
    <property type="entry name" value="SPERMIDINE/PUTRESCINE IMPORT ATP-BINDING PROTEIN POTA"/>
    <property type="match status" value="1"/>
</dbReference>
<reference evidence="5 6" key="1">
    <citation type="submission" date="2014-01" db="EMBL/GenBank/DDBJ databases">
        <title>Plasmidome dynamics in the species complex Clostridium novyi sensu lato converts strains of independent lineages into distinctly different pathogens.</title>
        <authorList>
            <person name="Skarin H."/>
            <person name="Segerman B."/>
        </authorList>
    </citation>
    <scope>NUCLEOTIDE SEQUENCE [LARGE SCALE GENOMIC DNA]</scope>
    <source>
        <strain evidence="5 6">4552</strain>
    </source>
</reference>
<dbReference type="EMBL" id="JENJ01000062">
    <property type="protein sequence ID" value="KGM94719.1"/>
    <property type="molecule type" value="Genomic_DNA"/>
</dbReference>
<gene>
    <name evidence="5" type="ORF">Z968_11165</name>
</gene>